<dbReference type="PANTHER" id="PTHR47508">
    <property type="entry name" value="SAM DOMAIN-CONTAINING PROTEIN-RELATED"/>
    <property type="match status" value="1"/>
</dbReference>
<dbReference type="SUPFAM" id="SSF47986">
    <property type="entry name" value="DEATH domain"/>
    <property type="match status" value="1"/>
</dbReference>
<dbReference type="InterPro" id="IPR011029">
    <property type="entry name" value="DEATH-like_dom_sf"/>
</dbReference>
<dbReference type="EMBL" id="VXIV02002285">
    <property type="protein sequence ID" value="KAF6026409.1"/>
    <property type="molecule type" value="Genomic_DNA"/>
</dbReference>
<dbReference type="Gene3D" id="1.10.533.10">
    <property type="entry name" value="Death Domain, Fas"/>
    <property type="match status" value="1"/>
</dbReference>
<dbReference type="AlphaFoldDB" id="A0A7J7JJA1"/>
<keyword evidence="3" id="KW-1185">Reference proteome</keyword>
<comment type="caution">
    <text evidence="2">The sequence shown here is derived from an EMBL/GenBank/DDBJ whole genome shotgun (WGS) entry which is preliminary data.</text>
</comment>
<sequence length="168" mass="19208">MKHPEVLKQYKPQIEKMTSDVQFKDSANSILDFIEGRSLAIVTEQVDANTEQLGIVTNDLAETKGNVARIDETVQQHSEDIKDLNTEVTLQREELEVVKAELAEAMIDIERIDRKTVDTTPTWSHDVAKLLDPESNTDWRLLAKRLSYSNDDLKAWTAHHSPLYEYVS</sequence>
<evidence type="ECO:0000256" key="1">
    <source>
        <dbReference type="SAM" id="Coils"/>
    </source>
</evidence>
<name>A0A7J7JJA1_BUGNE</name>
<accession>A0A7J7JJA1</accession>
<dbReference type="Proteomes" id="UP000593567">
    <property type="component" value="Unassembled WGS sequence"/>
</dbReference>
<protein>
    <submittedName>
        <fullName evidence="2">Uncharacterized protein</fullName>
    </submittedName>
</protein>
<organism evidence="2 3">
    <name type="scientific">Bugula neritina</name>
    <name type="common">Brown bryozoan</name>
    <name type="synonym">Sertularia neritina</name>
    <dbReference type="NCBI Taxonomy" id="10212"/>
    <lineage>
        <taxon>Eukaryota</taxon>
        <taxon>Metazoa</taxon>
        <taxon>Spiralia</taxon>
        <taxon>Lophotrochozoa</taxon>
        <taxon>Bryozoa</taxon>
        <taxon>Gymnolaemata</taxon>
        <taxon>Cheilostomatida</taxon>
        <taxon>Flustrina</taxon>
        <taxon>Buguloidea</taxon>
        <taxon>Bugulidae</taxon>
        <taxon>Bugula</taxon>
    </lineage>
</organism>
<dbReference type="OrthoDB" id="6078042at2759"/>
<keyword evidence="1" id="KW-0175">Coiled coil</keyword>
<evidence type="ECO:0000313" key="3">
    <source>
        <dbReference type="Proteomes" id="UP000593567"/>
    </source>
</evidence>
<gene>
    <name evidence="2" type="ORF">EB796_015297</name>
</gene>
<proteinExistence type="predicted"/>
<dbReference type="PANTHER" id="PTHR47508:SF1">
    <property type="entry name" value="NON-SPECIFIC SERINE_THREONINE PROTEIN KINASE"/>
    <property type="match status" value="1"/>
</dbReference>
<evidence type="ECO:0000313" key="2">
    <source>
        <dbReference type="EMBL" id="KAF6026409.1"/>
    </source>
</evidence>
<reference evidence="2" key="1">
    <citation type="submission" date="2020-06" db="EMBL/GenBank/DDBJ databases">
        <title>Draft genome of Bugula neritina, a colonial animal packing powerful symbionts and potential medicines.</title>
        <authorList>
            <person name="Rayko M."/>
        </authorList>
    </citation>
    <scope>NUCLEOTIDE SEQUENCE [LARGE SCALE GENOMIC DNA]</scope>
    <source>
        <strain evidence="2">Kwan_BN1</strain>
    </source>
</reference>
<feature type="coiled-coil region" evidence="1">
    <location>
        <begin position="67"/>
        <end position="115"/>
    </location>
</feature>